<accession>A0A6C0FB54</accession>
<dbReference type="GO" id="GO:0016020">
    <property type="term" value="C:membrane"/>
    <property type="evidence" value="ECO:0007669"/>
    <property type="project" value="TreeGrafter"/>
</dbReference>
<dbReference type="GO" id="GO:0005811">
    <property type="term" value="C:lipid droplet"/>
    <property type="evidence" value="ECO:0007669"/>
    <property type="project" value="TreeGrafter"/>
</dbReference>
<feature type="domain" description="PNPLA" evidence="2">
    <location>
        <begin position="39"/>
        <end position="203"/>
    </location>
</feature>
<dbReference type="InterPro" id="IPR033562">
    <property type="entry name" value="PLPL"/>
</dbReference>
<dbReference type="GO" id="GO:0004806">
    <property type="term" value="F:triacylglycerol lipase activity"/>
    <property type="evidence" value="ECO:0007669"/>
    <property type="project" value="TreeGrafter"/>
</dbReference>
<dbReference type="PANTHER" id="PTHR12406:SF7">
    <property type="entry name" value="PATATIN-LIKE PHOSPHOLIPASE DOMAIN-CONTAINING PROTEIN 4"/>
    <property type="match status" value="1"/>
</dbReference>
<evidence type="ECO:0000256" key="1">
    <source>
        <dbReference type="ARBA" id="ARBA00023098"/>
    </source>
</evidence>
<evidence type="ECO:0000313" key="3">
    <source>
        <dbReference type="EMBL" id="QHT38081.1"/>
    </source>
</evidence>
<dbReference type="Pfam" id="PF01734">
    <property type="entry name" value="Patatin"/>
    <property type="match status" value="1"/>
</dbReference>
<keyword evidence="1" id="KW-0443">Lipid metabolism</keyword>
<reference evidence="3" key="1">
    <citation type="journal article" date="2020" name="Nature">
        <title>Giant virus diversity and host interactions through global metagenomics.</title>
        <authorList>
            <person name="Schulz F."/>
            <person name="Roux S."/>
            <person name="Paez-Espino D."/>
            <person name="Jungbluth S."/>
            <person name="Walsh D.A."/>
            <person name="Denef V.J."/>
            <person name="McMahon K.D."/>
            <person name="Konstantinidis K.T."/>
            <person name="Eloe-Fadrosh E.A."/>
            <person name="Kyrpides N.C."/>
            <person name="Woyke T."/>
        </authorList>
    </citation>
    <scope>NUCLEOTIDE SEQUENCE</scope>
    <source>
        <strain evidence="3">GVMAG-S-ERX556049-19</strain>
    </source>
</reference>
<dbReference type="GO" id="GO:0005737">
    <property type="term" value="C:cytoplasm"/>
    <property type="evidence" value="ECO:0007669"/>
    <property type="project" value="TreeGrafter"/>
</dbReference>
<dbReference type="PANTHER" id="PTHR12406">
    <property type="entry name" value="CALCIUM-INDEPENDENT PHOSPHOLIPASE A2 IPLA2 -RELATED"/>
    <property type="match status" value="1"/>
</dbReference>
<dbReference type="AlphaFoldDB" id="A0A6C0FB54"/>
<dbReference type="InterPro" id="IPR002641">
    <property type="entry name" value="PNPLA_dom"/>
</dbReference>
<dbReference type="GO" id="GO:0019433">
    <property type="term" value="P:triglyceride catabolic process"/>
    <property type="evidence" value="ECO:0007669"/>
    <property type="project" value="TreeGrafter"/>
</dbReference>
<dbReference type="PROSITE" id="PS51635">
    <property type="entry name" value="PNPLA"/>
    <property type="match status" value="1"/>
</dbReference>
<protein>
    <recommendedName>
        <fullName evidence="2">PNPLA domain-containing protein</fullName>
    </recommendedName>
</protein>
<sequence>MKTFSLVIFILCFYFVTSFKRQTPFLFLLKQNYNDKKIITLSPGGFRGFYVLGLCKYIKENYDLTDYVFSGASAGAWNSLFLSYNGNSDKFVDSVIGVDIKKQSSLYNVQQNIKETLLDFFDETDFDFQKLYIGTTIIKDFRFRPIIYSEFTNLEDAIDCCIASSHIPFITGGFKYNYRGINTYDGGFVKFPYLNNEYSSIHITPSIWNPEESTLEKIKRRKKRLSDYSTLFNKNGHNIKELYLTGYNDAEKNKDKLNKMFENNNK</sequence>
<name>A0A6C0FB54_9ZZZZ</name>
<organism evidence="3">
    <name type="scientific">viral metagenome</name>
    <dbReference type="NCBI Taxonomy" id="1070528"/>
    <lineage>
        <taxon>unclassified sequences</taxon>
        <taxon>metagenomes</taxon>
        <taxon>organismal metagenomes</taxon>
    </lineage>
</organism>
<dbReference type="Gene3D" id="3.40.1090.10">
    <property type="entry name" value="Cytosolic phospholipase A2 catalytic domain"/>
    <property type="match status" value="1"/>
</dbReference>
<dbReference type="GO" id="GO:0055088">
    <property type="term" value="P:lipid homeostasis"/>
    <property type="evidence" value="ECO:0007669"/>
    <property type="project" value="TreeGrafter"/>
</dbReference>
<dbReference type="SUPFAM" id="SSF52151">
    <property type="entry name" value="FabD/lysophospholipase-like"/>
    <property type="match status" value="1"/>
</dbReference>
<dbReference type="InterPro" id="IPR016035">
    <property type="entry name" value="Acyl_Trfase/lysoPLipase"/>
</dbReference>
<dbReference type="EMBL" id="MN738825">
    <property type="protein sequence ID" value="QHT38081.1"/>
    <property type="molecule type" value="Genomic_DNA"/>
</dbReference>
<evidence type="ECO:0000259" key="2">
    <source>
        <dbReference type="PROSITE" id="PS51635"/>
    </source>
</evidence>
<proteinExistence type="predicted"/>